<feature type="transmembrane region" description="Helical" evidence="7">
    <location>
        <begin position="6"/>
        <end position="28"/>
    </location>
</feature>
<sequence>SKSCGYRVVVVTGCLLESLGVIISCFTIQSSFVGVLITYSLIKGAGISFGYSVVIAVATAWFPTRRGLVVGLIVGGFGLGPLVFAPIQKAFINPENVKVNEETKQFTDDKLTYHFSNDAAACQPNWKLFQKRHEQFNAFSLQTAEQTTAKTKTNNNAAKKTMKAVTDQSRSTASPPVSSQTAPPPASVSVPSSAPPDVLDEENIPPKEVLRCPNFYLLWVVMFCSIIPTTILTSAFKYFGQKLIQDDQFLTAVAATSSVFNAGGRVVWGLIIDKLSFKMPLCILLILWASFLVTFPHVGLTEGLVLQGLYFFWVCAMFFLLSGIFTIMPAATSTLFGPVNLAVNYGMLFTAFSLGSLVCAGVSSAAGGDDPYLYQFTGCGCACIVGLLVTIWIEDKKMHPKLNVIKCFTGQCAKRPTEQSRC</sequence>
<evidence type="ECO:0000313" key="9">
    <source>
        <dbReference type="Proteomes" id="UP000748531"/>
    </source>
</evidence>
<feature type="transmembrane region" description="Helical" evidence="7">
    <location>
        <begin position="310"/>
        <end position="331"/>
    </location>
</feature>
<evidence type="ECO:0000256" key="2">
    <source>
        <dbReference type="ARBA" id="ARBA00022448"/>
    </source>
</evidence>
<keyword evidence="4 7" id="KW-1133">Transmembrane helix</keyword>
<dbReference type="InterPro" id="IPR036259">
    <property type="entry name" value="MFS_trans_sf"/>
</dbReference>
<feature type="transmembrane region" description="Helical" evidence="7">
    <location>
        <begin position="372"/>
        <end position="393"/>
    </location>
</feature>
<evidence type="ECO:0000256" key="1">
    <source>
        <dbReference type="ARBA" id="ARBA00004141"/>
    </source>
</evidence>
<dbReference type="InterPro" id="IPR011701">
    <property type="entry name" value="MFS"/>
</dbReference>
<feature type="transmembrane region" description="Helical" evidence="7">
    <location>
        <begin position="280"/>
        <end position="298"/>
    </location>
</feature>
<dbReference type="GO" id="GO:0016020">
    <property type="term" value="C:membrane"/>
    <property type="evidence" value="ECO:0007669"/>
    <property type="project" value="UniProtKB-SubCell"/>
</dbReference>
<accession>A0A8J4WFN4</accession>
<feature type="transmembrane region" description="Helical" evidence="7">
    <location>
        <begin position="215"/>
        <end position="236"/>
    </location>
</feature>
<protein>
    <submittedName>
        <fullName evidence="8">Oxalate:formate antiporter</fullName>
    </submittedName>
</protein>
<evidence type="ECO:0000256" key="7">
    <source>
        <dbReference type="SAM" id="Phobius"/>
    </source>
</evidence>
<feature type="transmembrane region" description="Helical" evidence="7">
    <location>
        <begin position="248"/>
        <end position="268"/>
    </location>
</feature>
<dbReference type="GO" id="GO:0022857">
    <property type="term" value="F:transmembrane transporter activity"/>
    <property type="evidence" value="ECO:0007669"/>
    <property type="project" value="InterPro"/>
</dbReference>
<keyword evidence="9" id="KW-1185">Reference proteome</keyword>
<organism evidence="8 9">
    <name type="scientific">Paragonimus heterotremus</name>
    <dbReference type="NCBI Taxonomy" id="100268"/>
    <lineage>
        <taxon>Eukaryota</taxon>
        <taxon>Metazoa</taxon>
        <taxon>Spiralia</taxon>
        <taxon>Lophotrochozoa</taxon>
        <taxon>Platyhelminthes</taxon>
        <taxon>Trematoda</taxon>
        <taxon>Digenea</taxon>
        <taxon>Plagiorchiida</taxon>
        <taxon>Troglotremata</taxon>
        <taxon>Troglotrematidae</taxon>
        <taxon>Paragonimus</taxon>
    </lineage>
</organism>
<keyword evidence="3 7" id="KW-0812">Transmembrane</keyword>
<dbReference type="SUPFAM" id="SSF103473">
    <property type="entry name" value="MFS general substrate transporter"/>
    <property type="match status" value="1"/>
</dbReference>
<dbReference type="PANTHER" id="PTHR43385">
    <property type="entry name" value="RIBOFLAVIN TRANSPORTER RIBJ"/>
    <property type="match status" value="1"/>
</dbReference>
<dbReference type="Gene3D" id="1.20.1250.20">
    <property type="entry name" value="MFS general substrate transporter like domains"/>
    <property type="match status" value="2"/>
</dbReference>
<evidence type="ECO:0000256" key="6">
    <source>
        <dbReference type="SAM" id="MobiDB-lite"/>
    </source>
</evidence>
<feature type="transmembrane region" description="Helical" evidence="7">
    <location>
        <begin position="343"/>
        <end position="366"/>
    </location>
</feature>
<comment type="subcellular location">
    <subcellularLocation>
        <location evidence="1">Membrane</location>
        <topology evidence="1">Multi-pass membrane protein</topology>
    </subcellularLocation>
</comment>
<feature type="compositionally biased region" description="Low complexity" evidence="6">
    <location>
        <begin position="147"/>
        <end position="196"/>
    </location>
</feature>
<reference evidence="8" key="1">
    <citation type="submission" date="2019-05" db="EMBL/GenBank/DDBJ databases">
        <title>Annotation for the trematode Paragonimus heterotremus.</title>
        <authorList>
            <person name="Choi Y.-J."/>
        </authorList>
    </citation>
    <scope>NUCLEOTIDE SEQUENCE</scope>
    <source>
        <strain evidence="8">LC</strain>
    </source>
</reference>
<gene>
    <name evidence="8" type="ORF">PHET_07502</name>
</gene>
<feature type="transmembrane region" description="Helical" evidence="7">
    <location>
        <begin position="68"/>
        <end position="87"/>
    </location>
</feature>
<dbReference type="InterPro" id="IPR052983">
    <property type="entry name" value="MFS_Riboflavin_Transporter"/>
</dbReference>
<feature type="region of interest" description="Disordered" evidence="6">
    <location>
        <begin position="147"/>
        <end position="200"/>
    </location>
</feature>
<dbReference type="Pfam" id="PF07690">
    <property type="entry name" value="MFS_1"/>
    <property type="match status" value="2"/>
</dbReference>
<evidence type="ECO:0000256" key="5">
    <source>
        <dbReference type="ARBA" id="ARBA00023136"/>
    </source>
</evidence>
<dbReference type="OrthoDB" id="410267at2759"/>
<dbReference type="PANTHER" id="PTHR43385:SF1">
    <property type="entry name" value="RIBOFLAVIN TRANSPORTER RIBJ"/>
    <property type="match status" value="1"/>
</dbReference>
<evidence type="ECO:0000313" key="8">
    <source>
        <dbReference type="EMBL" id="KAF5398978.1"/>
    </source>
</evidence>
<feature type="transmembrane region" description="Helical" evidence="7">
    <location>
        <begin position="40"/>
        <end position="62"/>
    </location>
</feature>
<name>A0A8J4WFN4_9TREM</name>
<feature type="non-terminal residue" evidence="8">
    <location>
        <position position="422"/>
    </location>
</feature>
<comment type="caution">
    <text evidence="8">The sequence shown here is derived from an EMBL/GenBank/DDBJ whole genome shotgun (WGS) entry which is preliminary data.</text>
</comment>
<dbReference type="Proteomes" id="UP000748531">
    <property type="component" value="Unassembled WGS sequence"/>
</dbReference>
<dbReference type="EMBL" id="LUCH01004467">
    <property type="protein sequence ID" value="KAF5398978.1"/>
    <property type="molecule type" value="Genomic_DNA"/>
</dbReference>
<proteinExistence type="predicted"/>
<keyword evidence="2" id="KW-0813">Transport</keyword>
<dbReference type="AlphaFoldDB" id="A0A8J4WFN4"/>
<keyword evidence="5 7" id="KW-0472">Membrane</keyword>
<evidence type="ECO:0000256" key="4">
    <source>
        <dbReference type="ARBA" id="ARBA00022989"/>
    </source>
</evidence>
<evidence type="ECO:0000256" key="3">
    <source>
        <dbReference type="ARBA" id="ARBA00022692"/>
    </source>
</evidence>